<dbReference type="Pfam" id="PF04264">
    <property type="entry name" value="YceI"/>
    <property type="match status" value="1"/>
</dbReference>
<dbReference type="STRING" id="754436.JCM19237_5549"/>
<dbReference type="EMBL" id="BBMN01000001">
    <property type="protein sequence ID" value="GAL02656.1"/>
    <property type="molecule type" value="Genomic_DNA"/>
</dbReference>
<evidence type="ECO:0000256" key="1">
    <source>
        <dbReference type="SAM" id="SignalP"/>
    </source>
</evidence>
<feature type="signal peptide" evidence="1">
    <location>
        <begin position="1"/>
        <end position="21"/>
    </location>
</feature>
<dbReference type="PANTHER" id="PTHR34406">
    <property type="entry name" value="PROTEIN YCEI"/>
    <property type="match status" value="1"/>
</dbReference>
<dbReference type="NCBIfam" id="NF002994">
    <property type="entry name" value="PRK03757.1"/>
    <property type="match status" value="1"/>
</dbReference>
<dbReference type="AlphaFoldDB" id="A0A090QI96"/>
<comment type="caution">
    <text evidence="3">The sequence shown here is derived from an EMBL/GenBank/DDBJ whole genome shotgun (WGS) entry which is preliminary data.</text>
</comment>
<name>A0A090QI96_9GAMM</name>
<evidence type="ECO:0000313" key="4">
    <source>
        <dbReference type="Proteomes" id="UP000029227"/>
    </source>
</evidence>
<keyword evidence="1" id="KW-0732">Signal</keyword>
<accession>A0A090QI96</accession>
<dbReference type="SUPFAM" id="SSF101874">
    <property type="entry name" value="YceI-like"/>
    <property type="match status" value="1"/>
</dbReference>
<evidence type="ECO:0000313" key="3">
    <source>
        <dbReference type="EMBL" id="GAL02656.1"/>
    </source>
</evidence>
<dbReference type="InterPro" id="IPR007372">
    <property type="entry name" value="Lipid/polyisoprenoid-bd_YceI"/>
</dbReference>
<feature type="chain" id="PRO_5001863006" description="Lipid/polyisoprenoid-binding YceI-like domain-containing protein" evidence="1">
    <location>
        <begin position="22"/>
        <end position="188"/>
    </location>
</feature>
<dbReference type="eggNOG" id="COG2353">
    <property type="taxonomic scope" value="Bacteria"/>
</dbReference>
<dbReference type="Gene3D" id="2.40.128.110">
    <property type="entry name" value="Lipid/polyisoprenoid-binding, YceI-like"/>
    <property type="match status" value="1"/>
</dbReference>
<protein>
    <recommendedName>
        <fullName evidence="2">Lipid/polyisoprenoid-binding YceI-like domain-containing protein</fullName>
    </recommendedName>
</protein>
<evidence type="ECO:0000259" key="2">
    <source>
        <dbReference type="SMART" id="SM00867"/>
    </source>
</evidence>
<dbReference type="Proteomes" id="UP000029227">
    <property type="component" value="Unassembled WGS sequence"/>
</dbReference>
<organism evidence="3 4">
    <name type="scientific">Photobacterium aphoticum</name>
    <dbReference type="NCBI Taxonomy" id="754436"/>
    <lineage>
        <taxon>Bacteria</taxon>
        <taxon>Pseudomonadati</taxon>
        <taxon>Pseudomonadota</taxon>
        <taxon>Gammaproteobacteria</taxon>
        <taxon>Vibrionales</taxon>
        <taxon>Vibrionaceae</taxon>
        <taxon>Photobacterium</taxon>
    </lineage>
</organism>
<sequence length="188" mass="20485">MKKHLLALSLFAAALPTVSHAADYVIDTDGAHASINMKVPHLGYSFIKGRFNTFEGTFSYDPNNVAASAVNVKVDTTSFDSNHAERDKHVRSNDFLDVKKYSTATFTSNKVIPKGDGEFVIEGQLTLHGETKPLTIDAQFIGEGKDPWGGYRAGFSGTTRIELADYGIPVMGDASYADLELHVEGIRQ</sequence>
<reference evidence="3 4" key="1">
    <citation type="journal article" date="2014" name="Genome Announc.">
        <title>Draft Genome Sequences of Two Vibrionaceae Species, Vibrio ponticus C121 and Photobacterium aphoticum C119, Isolated as Coral Reef Microbiota.</title>
        <authorList>
            <person name="Al-saari N."/>
            <person name="Meirelles P.M."/>
            <person name="Mino S."/>
            <person name="Suda W."/>
            <person name="Oshima K."/>
            <person name="Hattori M."/>
            <person name="Ohkuma M."/>
            <person name="Thompson F.L."/>
            <person name="Gomez-Gil B."/>
            <person name="Sawabe T."/>
            <person name="Sawabe T."/>
        </authorList>
    </citation>
    <scope>NUCLEOTIDE SEQUENCE [LARGE SCALE GENOMIC DNA]</scope>
    <source>
        <strain evidence="3 4">JCM 19237</strain>
    </source>
</reference>
<proteinExistence type="predicted"/>
<dbReference type="SMART" id="SM00867">
    <property type="entry name" value="YceI"/>
    <property type="match status" value="1"/>
</dbReference>
<feature type="domain" description="Lipid/polyisoprenoid-binding YceI-like" evidence="2">
    <location>
        <begin position="23"/>
        <end position="186"/>
    </location>
</feature>
<dbReference type="InterPro" id="IPR036761">
    <property type="entry name" value="TTHA0802/YceI-like_sf"/>
</dbReference>
<dbReference type="PANTHER" id="PTHR34406:SF1">
    <property type="entry name" value="PROTEIN YCEI"/>
    <property type="match status" value="1"/>
</dbReference>
<gene>
    <name evidence="3" type="ORF">JCM19237_5549</name>
</gene>